<comment type="miscellaneous">
    <text evidence="8">The porphobilinogen subunits are added to the dipyrromethane group.</text>
</comment>
<dbReference type="GO" id="GO:0006782">
    <property type="term" value="P:protoporphyrinogen IX biosynthetic process"/>
    <property type="evidence" value="ECO:0007669"/>
    <property type="project" value="UniProtKB-UniRule"/>
</dbReference>
<dbReference type="GO" id="GO:0005737">
    <property type="term" value="C:cytoplasm"/>
    <property type="evidence" value="ECO:0007669"/>
    <property type="project" value="UniProtKB-UniRule"/>
</dbReference>
<gene>
    <name evidence="8 11" type="primary">hemC</name>
    <name evidence="11" type="ORF">GQR93_00345</name>
</gene>
<dbReference type="NCBIfam" id="TIGR00212">
    <property type="entry name" value="hemC"/>
    <property type="match status" value="1"/>
</dbReference>
<dbReference type="InterPro" id="IPR022418">
    <property type="entry name" value="Porphobilinogen_deaminase_C"/>
</dbReference>
<name>A0A6P1E7U8_LENHI</name>
<reference evidence="11 12" key="1">
    <citation type="submission" date="2019-12" db="EMBL/GenBank/DDBJ databases">
        <title>Lactobacillus hilgardii FLUB.</title>
        <authorList>
            <person name="Gustaw K."/>
        </authorList>
    </citation>
    <scope>NUCLEOTIDE SEQUENCE [LARGE SCALE GENOMIC DNA]</scope>
    <source>
        <strain evidence="11 12">FLUB</strain>
    </source>
</reference>
<evidence type="ECO:0000256" key="6">
    <source>
        <dbReference type="ARBA" id="ARBA00023244"/>
    </source>
</evidence>
<feature type="domain" description="Porphobilinogen deaminase C-terminal" evidence="10">
    <location>
        <begin position="228"/>
        <end position="294"/>
    </location>
</feature>
<comment type="cofactor">
    <cofactor evidence="8">
        <name>dipyrromethane</name>
        <dbReference type="ChEBI" id="CHEBI:60342"/>
    </cofactor>
    <text evidence="8">Binds 1 dipyrromethane group covalently.</text>
</comment>
<dbReference type="SUPFAM" id="SSF54782">
    <property type="entry name" value="Porphobilinogen deaminase (hydroxymethylbilane synthase), C-terminal domain"/>
    <property type="match status" value="1"/>
</dbReference>
<proteinExistence type="inferred from homology"/>
<dbReference type="Gene3D" id="3.30.160.40">
    <property type="entry name" value="Porphobilinogen deaminase, C-terminal domain"/>
    <property type="match status" value="1"/>
</dbReference>
<evidence type="ECO:0000256" key="5">
    <source>
        <dbReference type="ARBA" id="ARBA00022679"/>
    </source>
</evidence>
<evidence type="ECO:0000256" key="7">
    <source>
        <dbReference type="ARBA" id="ARBA00048169"/>
    </source>
</evidence>
<comment type="function">
    <text evidence="1 8">Tetrapolymerization of the monopyrrole PBG into the hydroxymethylbilane pre-uroporphyrinogen in several discrete steps.</text>
</comment>
<evidence type="ECO:0000256" key="8">
    <source>
        <dbReference type="HAMAP-Rule" id="MF_00260"/>
    </source>
</evidence>
<accession>A0A6P1E7U8</accession>
<dbReference type="GO" id="GO:0004418">
    <property type="term" value="F:hydroxymethylbilane synthase activity"/>
    <property type="evidence" value="ECO:0007669"/>
    <property type="project" value="UniProtKB-UniRule"/>
</dbReference>
<dbReference type="HAMAP" id="MF_00260">
    <property type="entry name" value="Porphobil_deam"/>
    <property type="match status" value="1"/>
</dbReference>
<dbReference type="EC" id="2.5.1.61" evidence="8"/>
<evidence type="ECO:0000313" key="11">
    <source>
        <dbReference type="EMBL" id="QHB50773.1"/>
    </source>
</evidence>
<dbReference type="SUPFAM" id="SSF53850">
    <property type="entry name" value="Periplasmic binding protein-like II"/>
    <property type="match status" value="1"/>
</dbReference>
<comment type="catalytic activity">
    <reaction evidence="7 8">
        <text>4 porphobilinogen + H2O = hydroxymethylbilane + 4 NH4(+)</text>
        <dbReference type="Rhea" id="RHEA:13185"/>
        <dbReference type="ChEBI" id="CHEBI:15377"/>
        <dbReference type="ChEBI" id="CHEBI:28938"/>
        <dbReference type="ChEBI" id="CHEBI:57845"/>
        <dbReference type="ChEBI" id="CHEBI:58126"/>
        <dbReference type="EC" id="2.5.1.61"/>
    </reaction>
</comment>
<dbReference type="RefSeq" id="WP_003551128.1">
    <property type="nucleotide sequence ID" value="NZ_CABKOL010000106.1"/>
</dbReference>
<dbReference type="SMR" id="A0A6P1E7U8"/>
<dbReference type="InterPro" id="IPR000860">
    <property type="entry name" value="HemC"/>
</dbReference>
<keyword evidence="6 8" id="KW-0627">Porphyrin biosynthesis</keyword>
<dbReference type="Pfam" id="PF03900">
    <property type="entry name" value="Porphobil_deamC"/>
    <property type="match status" value="1"/>
</dbReference>
<evidence type="ECO:0000256" key="1">
    <source>
        <dbReference type="ARBA" id="ARBA00002869"/>
    </source>
</evidence>
<feature type="domain" description="Porphobilinogen deaminase N-terminal" evidence="9">
    <location>
        <begin position="6"/>
        <end position="213"/>
    </location>
</feature>
<dbReference type="EMBL" id="CP047121">
    <property type="protein sequence ID" value="QHB50773.1"/>
    <property type="molecule type" value="Genomic_DNA"/>
</dbReference>
<dbReference type="Proteomes" id="UP000465035">
    <property type="component" value="Chromosome"/>
</dbReference>
<dbReference type="PRINTS" id="PR00151">
    <property type="entry name" value="PORPHBDMNASE"/>
</dbReference>
<evidence type="ECO:0000256" key="4">
    <source>
        <dbReference type="ARBA" id="ARBA00011245"/>
    </source>
</evidence>
<dbReference type="Gene3D" id="3.40.190.10">
    <property type="entry name" value="Periplasmic binding protein-like II"/>
    <property type="match status" value="2"/>
</dbReference>
<feature type="modified residue" description="S-(dipyrrolylmethanemethyl)cysteine" evidence="8">
    <location>
        <position position="243"/>
    </location>
</feature>
<evidence type="ECO:0000259" key="9">
    <source>
        <dbReference type="Pfam" id="PF01379"/>
    </source>
</evidence>
<comment type="pathway">
    <text evidence="2">Porphyrin-containing compound metabolism; protoporphyrin-IX biosynthesis; coproporphyrinogen-III from 5-aminolevulinate: step 2/4.</text>
</comment>
<dbReference type="PIRSF" id="PIRSF001438">
    <property type="entry name" value="4pyrrol_synth_OHMeBilane_synth"/>
    <property type="match status" value="1"/>
</dbReference>
<sequence>MKPEFVVGTRQSKLAMRQTNLVVDALKERFPKIIFKVEKITTQGDRNRKDSLRKIGGKGIFVKEIEQRLTDKRIDFAVHSLKDVMPSLPKNLIIGGVPKRDSPFDCLISTKPFSDIDQLPKGARIGTSSSRRQGQFSHLRPDVEIVSIRGNVDSRIQKLQRDHLDGIILAEAGLNRLGVDLTGLYRLSLKNDLLPAAGQGAIGIECRADDHDTLALLKQIEDADTRQSVTIERDFLRRLGGSCNFPIGAFASQTSMGVRFDGLVASIDGKIFFSKSKTEQTGGNLGEEVADELISEGALTLIQ</sequence>
<dbReference type="InterPro" id="IPR022417">
    <property type="entry name" value="Porphobilin_deaminase_N"/>
</dbReference>
<evidence type="ECO:0000256" key="3">
    <source>
        <dbReference type="ARBA" id="ARBA00005638"/>
    </source>
</evidence>
<dbReference type="PANTHER" id="PTHR11557">
    <property type="entry name" value="PORPHOBILINOGEN DEAMINASE"/>
    <property type="match status" value="1"/>
</dbReference>
<comment type="subunit">
    <text evidence="4 8">Monomer.</text>
</comment>
<protein>
    <recommendedName>
        <fullName evidence="8">Porphobilinogen deaminase</fullName>
        <shortName evidence="8">PBG</shortName>
        <ecNumber evidence="8">2.5.1.61</ecNumber>
    </recommendedName>
    <alternativeName>
        <fullName evidence="8">Hydroxymethylbilane synthase</fullName>
        <shortName evidence="8">HMBS</shortName>
    </alternativeName>
    <alternativeName>
        <fullName evidence="8">Pre-uroporphyrinogen synthase</fullName>
    </alternativeName>
</protein>
<dbReference type="FunFam" id="3.40.190.10:FF:000086">
    <property type="entry name" value="Probable porphobilinogen deaminase"/>
    <property type="match status" value="1"/>
</dbReference>
<evidence type="ECO:0000313" key="12">
    <source>
        <dbReference type="Proteomes" id="UP000465035"/>
    </source>
</evidence>
<dbReference type="PANTHER" id="PTHR11557:SF0">
    <property type="entry name" value="PORPHOBILINOGEN DEAMINASE"/>
    <property type="match status" value="1"/>
</dbReference>
<comment type="similarity">
    <text evidence="3 8">Belongs to the HMBS family.</text>
</comment>
<dbReference type="FunFam" id="3.40.190.10:FF:000005">
    <property type="entry name" value="Porphobilinogen deaminase"/>
    <property type="match status" value="1"/>
</dbReference>
<dbReference type="GeneID" id="69056798"/>
<evidence type="ECO:0000259" key="10">
    <source>
        <dbReference type="Pfam" id="PF03900"/>
    </source>
</evidence>
<dbReference type="AlphaFoldDB" id="A0A6P1E7U8"/>
<organism evidence="11 12">
    <name type="scientific">Lentilactobacillus hilgardii</name>
    <name type="common">Lactobacillus hilgardii</name>
    <dbReference type="NCBI Taxonomy" id="1588"/>
    <lineage>
        <taxon>Bacteria</taxon>
        <taxon>Bacillati</taxon>
        <taxon>Bacillota</taxon>
        <taxon>Bacilli</taxon>
        <taxon>Lactobacillales</taxon>
        <taxon>Lactobacillaceae</taxon>
        <taxon>Lentilactobacillus</taxon>
    </lineage>
</organism>
<dbReference type="Pfam" id="PF01379">
    <property type="entry name" value="Porphobil_deam"/>
    <property type="match status" value="1"/>
</dbReference>
<dbReference type="InterPro" id="IPR036803">
    <property type="entry name" value="Porphobilinogen_deaminase_C_sf"/>
</dbReference>
<keyword evidence="5 8" id="KW-0808">Transferase</keyword>
<evidence type="ECO:0000256" key="2">
    <source>
        <dbReference type="ARBA" id="ARBA00004735"/>
    </source>
</evidence>